<reference evidence="3" key="1">
    <citation type="submission" date="2021-01" db="EMBL/GenBank/DDBJ databases">
        <title>Genome public.</title>
        <authorList>
            <person name="Liu C."/>
            <person name="Sun Q."/>
        </authorList>
    </citation>
    <scope>NUCLEOTIDE SEQUENCE [LARGE SCALE GENOMIC DNA]</scope>
    <source>
        <strain evidence="3">YIM B02556</strain>
    </source>
</reference>
<keyword evidence="1" id="KW-0732">Signal</keyword>
<feature type="chain" id="PRO_5046070241" evidence="1">
    <location>
        <begin position="40"/>
        <end position="170"/>
    </location>
</feature>
<evidence type="ECO:0000313" key="3">
    <source>
        <dbReference type="Proteomes" id="UP000652760"/>
    </source>
</evidence>
<feature type="signal peptide" evidence="1">
    <location>
        <begin position="1"/>
        <end position="39"/>
    </location>
</feature>
<comment type="caution">
    <text evidence="2">The sequence shown here is derived from an EMBL/GenBank/DDBJ whole genome shotgun (WGS) entry which is preliminary data.</text>
</comment>
<evidence type="ECO:0000313" key="2">
    <source>
        <dbReference type="EMBL" id="MBK1836851.1"/>
    </source>
</evidence>
<accession>A0ABS1F0C2</accession>
<name>A0ABS1F0C2_9PROT</name>
<proteinExistence type="predicted"/>
<sequence length="170" mass="17809">MMVQPVRKRSFMLSARPLSVSLPSLAAALLLAGGFAALAASPAEAKDPPSCAAISFRSLPGGAPDGEQDAGLYKSRFGKIEVKADVKGGQATNYYMVLNGKKVDGPANPPKMSDSCLKSKHVKLPLAKQTQGTCTGSRFRVVVDRSSGKPVAAFFGLQGEDWAYCSATTL</sequence>
<dbReference type="EMBL" id="JAENHM010000019">
    <property type="protein sequence ID" value="MBK1836851.1"/>
    <property type="molecule type" value="Genomic_DNA"/>
</dbReference>
<gene>
    <name evidence="2" type="ORF">JHL17_05440</name>
</gene>
<evidence type="ECO:0000256" key="1">
    <source>
        <dbReference type="SAM" id="SignalP"/>
    </source>
</evidence>
<dbReference type="Proteomes" id="UP000652760">
    <property type="component" value="Unassembled WGS sequence"/>
</dbReference>
<keyword evidence="3" id="KW-1185">Reference proteome</keyword>
<protein>
    <submittedName>
        <fullName evidence="2">Uncharacterized protein</fullName>
    </submittedName>
</protein>
<organism evidence="2 3">
    <name type="scientific">Azospirillum endophyticum</name>
    <dbReference type="NCBI Taxonomy" id="2800326"/>
    <lineage>
        <taxon>Bacteria</taxon>
        <taxon>Pseudomonadati</taxon>
        <taxon>Pseudomonadota</taxon>
        <taxon>Alphaproteobacteria</taxon>
        <taxon>Rhodospirillales</taxon>
        <taxon>Azospirillaceae</taxon>
        <taxon>Azospirillum</taxon>
    </lineage>
</organism>